<evidence type="ECO:0000256" key="1">
    <source>
        <dbReference type="SAM" id="Phobius"/>
    </source>
</evidence>
<dbReference type="RefSeq" id="WP_058313162.1">
    <property type="nucleotide sequence ID" value="NZ_CYTW01000007.1"/>
</dbReference>
<accession>A0A0P1IYC9</accession>
<keyword evidence="3" id="KW-1185">Reference proteome</keyword>
<name>A0A0P1IYC9_9RHOB</name>
<keyword evidence="1" id="KW-1133">Transmembrane helix</keyword>
<feature type="transmembrane region" description="Helical" evidence="1">
    <location>
        <begin position="235"/>
        <end position="254"/>
    </location>
</feature>
<dbReference type="GeneID" id="83882981"/>
<evidence type="ECO:0000313" key="2">
    <source>
        <dbReference type="EMBL" id="CUK15202.1"/>
    </source>
</evidence>
<organism evidence="2 3">
    <name type="scientific">Shimia thalassica</name>
    <dbReference type="NCBI Taxonomy" id="1715693"/>
    <lineage>
        <taxon>Bacteria</taxon>
        <taxon>Pseudomonadati</taxon>
        <taxon>Pseudomonadota</taxon>
        <taxon>Alphaproteobacteria</taxon>
        <taxon>Rhodobacterales</taxon>
        <taxon>Roseobacteraceae</taxon>
    </lineage>
</organism>
<feature type="transmembrane region" description="Helical" evidence="1">
    <location>
        <begin position="66"/>
        <end position="85"/>
    </location>
</feature>
<reference evidence="3" key="1">
    <citation type="submission" date="2015-09" db="EMBL/GenBank/DDBJ databases">
        <authorList>
            <person name="Rodrigo-Torres Lidia"/>
            <person name="Arahal R.David."/>
        </authorList>
    </citation>
    <scope>NUCLEOTIDE SEQUENCE [LARGE SCALE GENOMIC DNA]</scope>
    <source>
        <strain evidence="3">CECT 7735</strain>
    </source>
</reference>
<dbReference type="Proteomes" id="UP000051870">
    <property type="component" value="Unassembled WGS sequence"/>
</dbReference>
<keyword evidence="1" id="KW-0472">Membrane</keyword>
<dbReference type="Pfam" id="PF09955">
    <property type="entry name" value="DUF2189"/>
    <property type="match status" value="1"/>
</dbReference>
<dbReference type="STRING" id="1715693.PH7735_04017"/>
<keyword evidence="1" id="KW-0812">Transmembrane</keyword>
<evidence type="ECO:0000313" key="3">
    <source>
        <dbReference type="Proteomes" id="UP000051870"/>
    </source>
</evidence>
<dbReference type="AlphaFoldDB" id="A0A0P1IYC9"/>
<dbReference type="EMBL" id="CYTW01000007">
    <property type="protein sequence ID" value="CUK15202.1"/>
    <property type="molecule type" value="Genomic_DNA"/>
</dbReference>
<gene>
    <name evidence="2" type="ORF">PH7735_04017</name>
</gene>
<sequence>MVETIGNPLSWSAKAIAGSGRAAEDIATHLGSDARVSPRVHRIEVRDVFRALRLGLDDMMRFRTDVVALVAVYPLIGVLLSVMAFEMALLPAVFPMAAGFVLLGPVAAIGMYALSKLHEAGENPSVSKTMQLLKARTTGPVIVLAGYLAAVFALWMVCAMWVYGATLGPEPPVSAGQFVNDALTTPRGWSMIWIGCGIGAIFAGLVLVTSLVSFPMLVDRPVGLPVAVTTSVRVAVKNPLVTAVWGATIAFGMFLGSLPIFIGLILVLPVLGHATWHLYRKAVSFD</sequence>
<feature type="transmembrane region" description="Helical" evidence="1">
    <location>
        <begin position="141"/>
        <end position="163"/>
    </location>
</feature>
<dbReference type="InterPro" id="IPR018692">
    <property type="entry name" value="DUF2189"/>
</dbReference>
<protein>
    <submittedName>
        <fullName evidence="2">Putative integral membrane protein</fullName>
    </submittedName>
</protein>
<proteinExistence type="predicted"/>
<feature type="transmembrane region" description="Helical" evidence="1">
    <location>
        <begin position="260"/>
        <end position="279"/>
    </location>
</feature>
<feature type="transmembrane region" description="Helical" evidence="1">
    <location>
        <begin position="191"/>
        <end position="214"/>
    </location>
</feature>
<feature type="transmembrane region" description="Helical" evidence="1">
    <location>
        <begin position="91"/>
        <end position="114"/>
    </location>
</feature>